<dbReference type="InterPro" id="IPR007387">
    <property type="entry name" value="TRAP_DctQ"/>
</dbReference>
<keyword evidence="3" id="KW-1003">Cell membrane</keyword>
<keyword evidence="11" id="KW-1185">Reference proteome</keyword>
<organism evidence="10 11">
    <name type="scientific">Prauserella marina</name>
    <dbReference type="NCBI Taxonomy" id="530584"/>
    <lineage>
        <taxon>Bacteria</taxon>
        <taxon>Bacillati</taxon>
        <taxon>Actinomycetota</taxon>
        <taxon>Actinomycetes</taxon>
        <taxon>Pseudonocardiales</taxon>
        <taxon>Pseudonocardiaceae</taxon>
        <taxon>Prauserella</taxon>
    </lineage>
</organism>
<name>A0A1G6WBM2_9PSEU</name>
<dbReference type="PANTHER" id="PTHR35011:SF2">
    <property type="entry name" value="2,3-DIKETO-L-GULONATE TRAP TRANSPORTER SMALL PERMEASE PROTEIN YIAM"/>
    <property type="match status" value="1"/>
</dbReference>
<comment type="subcellular location">
    <subcellularLocation>
        <location evidence="1">Cell inner membrane</location>
        <topology evidence="1">Multi-pass membrane protein</topology>
    </subcellularLocation>
</comment>
<evidence type="ECO:0000313" key="10">
    <source>
        <dbReference type="EMBL" id="SDD62475.1"/>
    </source>
</evidence>
<keyword evidence="4" id="KW-0997">Cell inner membrane</keyword>
<sequence length="178" mass="18828">MFDRRLATVENLLAAIPFAAVALVAFVNVLSRYFLNASLAFTSELTVNLAVWMLMMGAVIGLREGAHLGFSALHERARGAVRATMTVLITLSILVFLAVLLVFGLELALQQAERGRATPSIGVPQWLFTIALPVGALLGAYRTIQAGRAGFRTATADADVGAPAAATGDDKDDEEAGR</sequence>
<proteinExistence type="inferred from homology"/>
<accession>A0A1G6WBM2</accession>
<dbReference type="STRING" id="530584.SAMN05421630_110253"/>
<evidence type="ECO:0000313" key="11">
    <source>
        <dbReference type="Proteomes" id="UP000199494"/>
    </source>
</evidence>
<evidence type="ECO:0000256" key="6">
    <source>
        <dbReference type="ARBA" id="ARBA00022989"/>
    </source>
</evidence>
<comment type="similarity">
    <text evidence="8">Belongs to the TRAP transporter small permease family.</text>
</comment>
<dbReference type="AlphaFoldDB" id="A0A1G6WBM2"/>
<dbReference type="Proteomes" id="UP000199494">
    <property type="component" value="Unassembled WGS sequence"/>
</dbReference>
<dbReference type="InterPro" id="IPR055348">
    <property type="entry name" value="DctQ"/>
</dbReference>
<reference evidence="10 11" key="1">
    <citation type="submission" date="2016-10" db="EMBL/GenBank/DDBJ databases">
        <authorList>
            <person name="de Groot N.N."/>
        </authorList>
    </citation>
    <scope>NUCLEOTIDE SEQUENCE [LARGE SCALE GENOMIC DNA]</scope>
    <source>
        <strain evidence="10 11">CGMCC 4.5506</strain>
    </source>
</reference>
<evidence type="ECO:0000256" key="2">
    <source>
        <dbReference type="ARBA" id="ARBA00022448"/>
    </source>
</evidence>
<keyword evidence="7" id="KW-0472">Membrane</keyword>
<protein>
    <submittedName>
        <fullName evidence="10">TRAP-type C4-dicarboxylate transport system, small permease component</fullName>
    </submittedName>
</protein>
<gene>
    <name evidence="10" type="ORF">SAMN05421630_110253</name>
</gene>
<evidence type="ECO:0000256" key="5">
    <source>
        <dbReference type="ARBA" id="ARBA00022692"/>
    </source>
</evidence>
<dbReference type="PANTHER" id="PTHR35011">
    <property type="entry name" value="2,3-DIKETO-L-GULONATE TRAP TRANSPORTER SMALL PERMEASE PROTEIN YIAM"/>
    <property type="match status" value="1"/>
</dbReference>
<dbReference type="EMBL" id="FMZE01000010">
    <property type="protein sequence ID" value="SDD62475.1"/>
    <property type="molecule type" value="Genomic_DNA"/>
</dbReference>
<dbReference type="RefSeq" id="WP_091808892.1">
    <property type="nucleotide sequence ID" value="NZ_CP016353.1"/>
</dbReference>
<keyword evidence="2" id="KW-0813">Transport</keyword>
<keyword evidence="5" id="KW-0812">Transmembrane</keyword>
<evidence type="ECO:0000256" key="4">
    <source>
        <dbReference type="ARBA" id="ARBA00022519"/>
    </source>
</evidence>
<evidence type="ECO:0000256" key="3">
    <source>
        <dbReference type="ARBA" id="ARBA00022475"/>
    </source>
</evidence>
<evidence type="ECO:0000259" key="9">
    <source>
        <dbReference type="Pfam" id="PF04290"/>
    </source>
</evidence>
<keyword evidence="6" id="KW-1133">Transmembrane helix</keyword>
<dbReference type="OrthoDB" id="4964541at2"/>
<evidence type="ECO:0000256" key="8">
    <source>
        <dbReference type="ARBA" id="ARBA00038436"/>
    </source>
</evidence>
<evidence type="ECO:0000256" key="1">
    <source>
        <dbReference type="ARBA" id="ARBA00004429"/>
    </source>
</evidence>
<evidence type="ECO:0000256" key="7">
    <source>
        <dbReference type="ARBA" id="ARBA00023136"/>
    </source>
</evidence>
<dbReference type="GO" id="GO:0015740">
    <property type="term" value="P:C4-dicarboxylate transport"/>
    <property type="evidence" value="ECO:0007669"/>
    <property type="project" value="TreeGrafter"/>
</dbReference>
<dbReference type="Pfam" id="PF04290">
    <property type="entry name" value="DctQ"/>
    <property type="match status" value="1"/>
</dbReference>
<feature type="domain" description="Tripartite ATP-independent periplasmic transporters DctQ component" evidence="9">
    <location>
        <begin position="22"/>
        <end position="146"/>
    </location>
</feature>
<dbReference type="GO" id="GO:0005886">
    <property type="term" value="C:plasma membrane"/>
    <property type="evidence" value="ECO:0007669"/>
    <property type="project" value="UniProtKB-SubCell"/>
</dbReference>
<dbReference type="GO" id="GO:0022857">
    <property type="term" value="F:transmembrane transporter activity"/>
    <property type="evidence" value="ECO:0007669"/>
    <property type="project" value="TreeGrafter"/>
</dbReference>